<dbReference type="SMART" id="SM01007">
    <property type="entry name" value="Aldolase_II"/>
    <property type="match status" value="1"/>
</dbReference>
<accession>A0A382AU78</accession>
<dbReference type="InterPro" id="IPR036409">
    <property type="entry name" value="Aldolase_II/adducin_N_sf"/>
</dbReference>
<proteinExistence type="predicted"/>
<protein>
    <recommendedName>
        <fullName evidence="1">Class II aldolase/adducin N-terminal domain-containing protein</fullName>
    </recommendedName>
</protein>
<dbReference type="Gene3D" id="3.40.225.10">
    <property type="entry name" value="Class II aldolase/adducin N-terminal domain"/>
    <property type="match status" value="1"/>
</dbReference>
<dbReference type="EMBL" id="UINC01026860">
    <property type="protein sequence ID" value="SVB05075.1"/>
    <property type="molecule type" value="Genomic_DNA"/>
</dbReference>
<evidence type="ECO:0000313" key="2">
    <source>
        <dbReference type="EMBL" id="SVB05075.1"/>
    </source>
</evidence>
<sequence>MSDLKTIVELSHEFGTPEYVKGGGGNTSFKDETTLWVKPSGTTLAGLSEETFVTLDRAKVNELYDVETPTESHAREELVKNFMGEAVRNDAGRPSVEAPLHNILETKFVVHTHALLVNGMTCAKDGEAVSKRLFPDALWVEYIDAGYTLCMELKGRIDQYKAEHGGVPKLIMLKNHGIFVSGDTAEEIRSLYAGVLDPLRAEYDSLGVNEDLGIEETGQDPETESKIRQLFGDDAQFIDSSGLFECLPGPITPDHLVYARAYPFTDELTQENADNYRAKHGFAPKVVIHGDRVYGLGVTEKNAGLALLFAQDGAQVMKLSSAFGGLEYMTDRAREFIENWEVESYRQAVAS</sequence>
<feature type="domain" description="Class II aldolase/adducin N-terminal" evidence="1">
    <location>
        <begin position="5"/>
        <end position="203"/>
    </location>
</feature>
<organism evidence="2">
    <name type="scientific">marine metagenome</name>
    <dbReference type="NCBI Taxonomy" id="408172"/>
    <lineage>
        <taxon>unclassified sequences</taxon>
        <taxon>metagenomes</taxon>
        <taxon>ecological metagenomes</taxon>
    </lineage>
</organism>
<reference evidence="2" key="1">
    <citation type="submission" date="2018-05" db="EMBL/GenBank/DDBJ databases">
        <authorList>
            <person name="Lanie J.A."/>
            <person name="Ng W.-L."/>
            <person name="Kazmierczak K.M."/>
            <person name="Andrzejewski T.M."/>
            <person name="Davidsen T.M."/>
            <person name="Wayne K.J."/>
            <person name="Tettelin H."/>
            <person name="Glass J.I."/>
            <person name="Rusch D."/>
            <person name="Podicherti R."/>
            <person name="Tsui H.-C.T."/>
            <person name="Winkler M.E."/>
        </authorList>
    </citation>
    <scope>NUCLEOTIDE SEQUENCE</scope>
</reference>
<name>A0A382AU78_9ZZZZ</name>
<dbReference type="Pfam" id="PF00596">
    <property type="entry name" value="Aldolase_II"/>
    <property type="match status" value="1"/>
</dbReference>
<dbReference type="InterPro" id="IPR001303">
    <property type="entry name" value="Aldolase_II/adducin_N"/>
</dbReference>
<dbReference type="SUPFAM" id="SSF53639">
    <property type="entry name" value="AraD/HMP-PK domain-like"/>
    <property type="match status" value="1"/>
</dbReference>
<evidence type="ECO:0000259" key="1">
    <source>
        <dbReference type="SMART" id="SM01007"/>
    </source>
</evidence>
<dbReference type="AlphaFoldDB" id="A0A382AU78"/>
<gene>
    <name evidence="2" type="ORF">METZ01_LOCUS157929</name>
</gene>